<dbReference type="AlphaFoldDB" id="A0A0S6UB49"/>
<dbReference type="RefSeq" id="WP_025773921.1">
    <property type="nucleotide sequence ID" value="NZ_DF238840.1"/>
</dbReference>
<feature type="chain" id="PRO_5039684868" evidence="2">
    <location>
        <begin position="19"/>
        <end position="222"/>
    </location>
</feature>
<name>A0A0S6UB49_NEOTH</name>
<dbReference type="PROSITE" id="PS51257">
    <property type="entry name" value="PROKAR_LIPOPROTEIN"/>
    <property type="match status" value="1"/>
</dbReference>
<dbReference type="EMBL" id="DF238840">
    <property type="protein sequence ID" value="GAF26210.1"/>
    <property type="molecule type" value="Genomic_DNA"/>
</dbReference>
<evidence type="ECO:0000256" key="2">
    <source>
        <dbReference type="SAM" id="SignalP"/>
    </source>
</evidence>
<dbReference type="SUPFAM" id="SSF52218">
    <property type="entry name" value="Flavoproteins"/>
    <property type="match status" value="1"/>
</dbReference>
<dbReference type="PANTHER" id="PTHR39201">
    <property type="entry name" value="EXPORTED PROTEIN-RELATED"/>
    <property type="match status" value="1"/>
</dbReference>
<evidence type="ECO:0000313" key="4">
    <source>
        <dbReference type="EMBL" id="GAF26210.1"/>
    </source>
</evidence>
<feature type="signal peptide" evidence="2">
    <location>
        <begin position="1"/>
        <end position="18"/>
    </location>
</feature>
<proteinExistence type="predicted"/>
<gene>
    <name evidence="4" type="ORF">MTY_1549</name>
</gene>
<evidence type="ECO:0000259" key="3">
    <source>
        <dbReference type="PROSITE" id="PS50902"/>
    </source>
</evidence>
<feature type="domain" description="Flavodoxin-like" evidence="3">
    <location>
        <begin position="64"/>
        <end position="219"/>
    </location>
</feature>
<organism evidence="4">
    <name type="scientific">Moorella thermoacetica Y72</name>
    <dbReference type="NCBI Taxonomy" id="1325331"/>
    <lineage>
        <taxon>Bacteria</taxon>
        <taxon>Bacillati</taxon>
        <taxon>Bacillota</taxon>
        <taxon>Clostridia</taxon>
        <taxon>Neomoorellales</taxon>
        <taxon>Neomoorellaceae</taxon>
        <taxon>Neomoorella</taxon>
    </lineage>
</organism>
<sequence>MKKILTLTLILIMCLSIASCGRTTNNTVGSDNNSNIQGQQSSATGKKESKAESADTPGKKENKILVAYFSRTGNTEVIANLIHESVGGDIFKIVTVDPYPTDYNACVEQARKELESNYRPKLATRVENMESYDVIFLGYPNWCGTMPMAVFTFLEEYNFSGKTIIPFCTHEGSGLGNSVRDIARLCPNSTLLDGLAIRGSNVRSAQTQKDVADWLRKIGMAE</sequence>
<dbReference type="PROSITE" id="PS50902">
    <property type="entry name" value="FLAVODOXIN_LIKE"/>
    <property type="match status" value="1"/>
</dbReference>
<dbReference type="GO" id="GO:0016651">
    <property type="term" value="F:oxidoreductase activity, acting on NAD(P)H"/>
    <property type="evidence" value="ECO:0007669"/>
    <property type="project" value="UniProtKB-ARBA"/>
</dbReference>
<reference evidence="4" key="1">
    <citation type="journal article" date="2014" name="Gene">
        <title>Genome-guided analysis of transformation efficiency and carbon dioxide assimilation by Moorella thermoacetica Y72.</title>
        <authorList>
            <person name="Tsukahara K."/>
            <person name="Kita A."/>
            <person name="Nakashimada Y."/>
            <person name="Hoshino T."/>
            <person name="Murakami K."/>
        </authorList>
    </citation>
    <scope>NUCLEOTIDE SEQUENCE [LARGE SCALE GENOMIC DNA]</scope>
    <source>
        <strain evidence="4">Y72</strain>
    </source>
</reference>
<dbReference type="InterPro" id="IPR008254">
    <property type="entry name" value="Flavodoxin/NO_synth"/>
</dbReference>
<dbReference type="InterPro" id="IPR029039">
    <property type="entry name" value="Flavoprotein-like_sf"/>
</dbReference>
<dbReference type="GO" id="GO:0010181">
    <property type="term" value="F:FMN binding"/>
    <property type="evidence" value="ECO:0007669"/>
    <property type="project" value="InterPro"/>
</dbReference>
<dbReference type="Gene3D" id="3.40.50.360">
    <property type="match status" value="1"/>
</dbReference>
<protein>
    <submittedName>
        <fullName evidence="4">Flavodoxins</fullName>
    </submittedName>
</protein>
<feature type="compositionally biased region" description="Polar residues" evidence="1">
    <location>
        <begin position="26"/>
        <end position="44"/>
    </location>
</feature>
<accession>A0A0S6UB49</accession>
<evidence type="ECO:0000256" key="1">
    <source>
        <dbReference type="SAM" id="MobiDB-lite"/>
    </source>
</evidence>
<feature type="region of interest" description="Disordered" evidence="1">
    <location>
        <begin position="26"/>
        <end position="57"/>
    </location>
</feature>
<feature type="compositionally biased region" description="Basic and acidic residues" evidence="1">
    <location>
        <begin position="45"/>
        <end position="57"/>
    </location>
</feature>
<keyword evidence="2" id="KW-0732">Signal</keyword>
<dbReference type="PANTHER" id="PTHR39201:SF1">
    <property type="entry name" value="FLAVODOXIN-LIKE DOMAIN-CONTAINING PROTEIN"/>
    <property type="match status" value="1"/>
</dbReference>
<dbReference type="Proteomes" id="UP000063718">
    <property type="component" value="Unassembled WGS sequence"/>
</dbReference>
<dbReference type="Pfam" id="PF12682">
    <property type="entry name" value="Flavodoxin_4"/>
    <property type="match status" value="1"/>
</dbReference>